<organism evidence="5 6">
    <name type="scientific">Piromyces finnis</name>
    <dbReference type="NCBI Taxonomy" id="1754191"/>
    <lineage>
        <taxon>Eukaryota</taxon>
        <taxon>Fungi</taxon>
        <taxon>Fungi incertae sedis</taxon>
        <taxon>Chytridiomycota</taxon>
        <taxon>Chytridiomycota incertae sedis</taxon>
        <taxon>Neocallimastigomycetes</taxon>
        <taxon>Neocallimastigales</taxon>
        <taxon>Neocallimastigaceae</taxon>
        <taxon>Piromyces</taxon>
    </lineage>
</organism>
<dbReference type="Gene3D" id="3.30.420.40">
    <property type="match status" value="2"/>
</dbReference>
<dbReference type="Gene3D" id="3.90.640.10">
    <property type="entry name" value="Actin, Chain A, domain 4"/>
    <property type="match status" value="1"/>
</dbReference>
<dbReference type="PROSITE" id="PS00297">
    <property type="entry name" value="HSP70_1"/>
    <property type="match status" value="1"/>
</dbReference>
<dbReference type="CDD" id="cd24028">
    <property type="entry name" value="ASKHA_NBD_HSP70_HSPA1-like"/>
    <property type="match status" value="1"/>
</dbReference>
<dbReference type="FunFam" id="3.30.420.40:FF:000004">
    <property type="entry name" value="Molecular chaperone DnaK"/>
    <property type="match status" value="1"/>
</dbReference>
<dbReference type="OrthoDB" id="2401965at2759"/>
<keyword evidence="6" id="KW-1185">Reference proteome</keyword>
<dbReference type="AlphaFoldDB" id="A0A1Y1UZL5"/>
<dbReference type="Gene3D" id="2.60.34.10">
    <property type="entry name" value="Substrate Binding Domain Of DNAk, Chain A, domain 1"/>
    <property type="match status" value="1"/>
</dbReference>
<dbReference type="FunFam" id="3.90.640.10:FF:000010">
    <property type="entry name" value="heat shock 70 kDa protein 14"/>
    <property type="match status" value="1"/>
</dbReference>
<dbReference type="FunFam" id="3.30.30.30:FF:000001">
    <property type="entry name" value="heat shock 70 kDa protein-like"/>
    <property type="match status" value="1"/>
</dbReference>
<dbReference type="Gene3D" id="3.30.30.30">
    <property type="match status" value="1"/>
</dbReference>
<keyword evidence="2 4" id="KW-0547">Nucleotide-binding</keyword>
<dbReference type="GO" id="GO:0140662">
    <property type="term" value="F:ATP-dependent protein folding chaperone"/>
    <property type="evidence" value="ECO:0007669"/>
    <property type="project" value="InterPro"/>
</dbReference>
<comment type="caution">
    <text evidence="5">The sequence shown here is derived from an EMBL/GenBank/DDBJ whole genome shotgun (WGS) entry which is preliminary data.</text>
</comment>
<comment type="similarity">
    <text evidence="1 4">Belongs to the heat shock protein 70 family.</text>
</comment>
<name>A0A1Y1UZL5_9FUNG</name>
<dbReference type="GO" id="GO:0005524">
    <property type="term" value="F:ATP binding"/>
    <property type="evidence" value="ECO:0007669"/>
    <property type="project" value="UniProtKB-KW"/>
</dbReference>
<accession>A0A1Y1UZL5</accession>
<keyword evidence="3 4" id="KW-0067">ATP-binding</keyword>
<dbReference type="SUPFAM" id="SSF53067">
    <property type="entry name" value="Actin-like ATPase domain"/>
    <property type="match status" value="2"/>
</dbReference>
<dbReference type="InterPro" id="IPR018181">
    <property type="entry name" value="Heat_shock_70_CS"/>
</dbReference>
<keyword evidence="5" id="KW-0346">Stress response</keyword>
<evidence type="ECO:0000256" key="3">
    <source>
        <dbReference type="ARBA" id="ARBA00022840"/>
    </source>
</evidence>
<dbReference type="PROSITE" id="PS01036">
    <property type="entry name" value="HSP70_3"/>
    <property type="match status" value="1"/>
</dbReference>
<protein>
    <submittedName>
        <fullName evidence="5">The 70-kDa heat shock cognate protein from rattus Norvegicus in post-Atp hydrolysis state</fullName>
    </submittedName>
</protein>
<evidence type="ECO:0000313" key="6">
    <source>
        <dbReference type="Proteomes" id="UP000193719"/>
    </source>
</evidence>
<proteinExistence type="inferred from homology"/>
<dbReference type="PRINTS" id="PR00301">
    <property type="entry name" value="HEATSHOCK70"/>
</dbReference>
<dbReference type="Proteomes" id="UP000193719">
    <property type="component" value="Unassembled WGS sequence"/>
</dbReference>
<dbReference type="STRING" id="1754191.A0A1Y1UZL5"/>
<dbReference type="EMBL" id="MCFH01000054">
    <property type="protein sequence ID" value="ORX43253.1"/>
    <property type="molecule type" value="Genomic_DNA"/>
</dbReference>
<dbReference type="PROSITE" id="PS00329">
    <property type="entry name" value="HSP70_2"/>
    <property type="match status" value="1"/>
</dbReference>
<evidence type="ECO:0000256" key="4">
    <source>
        <dbReference type="RuleBase" id="RU003322"/>
    </source>
</evidence>
<reference evidence="5 6" key="2">
    <citation type="submission" date="2016-08" db="EMBL/GenBank/DDBJ databases">
        <title>Pervasive Adenine N6-methylation of Active Genes in Fungi.</title>
        <authorList>
            <consortium name="DOE Joint Genome Institute"/>
            <person name="Mondo S.J."/>
            <person name="Dannebaum R.O."/>
            <person name="Kuo R.C."/>
            <person name="Labutti K."/>
            <person name="Haridas S."/>
            <person name="Kuo A."/>
            <person name="Salamov A."/>
            <person name="Ahrendt S.R."/>
            <person name="Lipzen A."/>
            <person name="Sullivan W."/>
            <person name="Andreopoulos W.B."/>
            <person name="Clum A."/>
            <person name="Lindquist E."/>
            <person name="Daum C."/>
            <person name="Ramamoorthy G.K."/>
            <person name="Gryganskyi A."/>
            <person name="Culley D."/>
            <person name="Magnuson J.K."/>
            <person name="James T.Y."/>
            <person name="O'Malley M.A."/>
            <person name="Stajich J.E."/>
            <person name="Spatafora J.W."/>
            <person name="Visel A."/>
            <person name="Grigoriev I.V."/>
        </authorList>
    </citation>
    <scope>NUCLEOTIDE SEQUENCE [LARGE SCALE GENOMIC DNA]</scope>
    <source>
        <strain evidence="6">finn</strain>
    </source>
</reference>
<sequence>MSNAVGIDLGTTYSCIAVCKNGHVEVIANDQGHRTTPSCILFHEDRIYIGKNAEYKYKKYLENYVYDVKRLIGREYSDPNVQSDLKYWPFKVIERHGKPYIQVEYGGETNEFIPEQISAMILSKLKDNAQDYLGEEIKDVVITVPAYFNDAQRRATRDAGRIAGLNVLQIINEPTAAALAYGLNRAIRAEKNILIFDLGGGTFDISILTIKNGIFKVKATTGDTHLGGEDFTNCLVDYFAEEFKRKYDKDLSTNPRSLNRLKGECEHAKCILSFSSYAPIEIEKLYEDINFFTSITRSGFEELISKFYDRIIELIERAFNDTHLNKSDISEIVMVGGSTRIPKIQELVSSYFDGKKIRKTINPDEAVAQGAAIQAACLSGDQSESIRDYELQDAIPLSLGVESEKGLMSIIIKRNSTFPIKKTVTCITCEDNQNSVFIRIFQGERSLVKDNILLGEFILEGITEAPCGETLIELTIDIDKNGIINVSAVEVGTGLSREITISNNKDKLYQEEIERLINEAEMYREED</sequence>
<reference evidence="5 6" key="1">
    <citation type="submission" date="2016-08" db="EMBL/GenBank/DDBJ databases">
        <title>Genomes of anaerobic fungi encode conserved fungal cellulosomes for biomass hydrolysis.</title>
        <authorList>
            <consortium name="DOE Joint Genome Institute"/>
            <person name="Haitjema C.H."/>
            <person name="Gilmore S.P."/>
            <person name="Henske J.K."/>
            <person name="Solomon K.V."/>
            <person name="De Groot R."/>
            <person name="Kuo A."/>
            <person name="Mondo S.J."/>
            <person name="Salamov A.A."/>
            <person name="Labutti K."/>
            <person name="Zhao Z."/>
            <person name="Chiniquy J."/>
            <person name="Barry K."/>
            <person name="Brewer H.M."/>
            <person name="Purvine S.O."/>
            <person name="Wright A.T."/>
            <person name="Boxma B."/>
            <person name="Van Alen T."/>
            <person name="Hackstein J.H."/>
            <person name="Baker S.E."/>
            <person name="Grigoriev I.V."/>
            <person name="O'Malley M.A."/>
        </authorList>
    </citation>
    <scope>NUCLEOTIDE SEQUENCE [LARGE SCALE GENOMIC DNA]</scope>
    <source>
        <strain evidence="6">finn</strain>
    </source>
</reference>
<evidence type="ECO:0000256" key="1">
    <source>
        <dbReference type="ARBA" id="ARBA00007381"/>
    </source>
</evidence>
<evidence type="ECO:0000313" key="5">
    <source>
        <dbReference type="EMBL" id="ORX43253.1"/>
    </source>
</evidence>
<dbReference type="InterPro" id="IPR043129">
    <property type="entry name" value="ATPase_NBD"/>
</dbReference>
<evidence type="ECO:0000256" key="2">
    <source>
        <dbReference type="ARBA" id="ARBA00022741"/>
    </source>
</evidence>
<dbReference type="InterPro" id="IPR029047">
    <property type="entry name" value="HSP70_peptide-bd_sf"/>
</dbReference>
<dbReference type="SUPFAM" id="SSF100920">
    <property type="entry name" value="Heat shock protein 70kD (HSP70), peptide-binding domain"/>
    <property type="match status" value="1"/>
</dbReference>
<dbReference type="Pfam" id="PF00012">
    <property type="entry name" value="HSP70"/>
    <property type="match status" value="1"/>
</dbReference>
<dbReference type="InterPro" id="IPR013126">
    <property type="entry name" value="Hsp_70_fam"/>
</dbReference>
<gene>
    <name evidence="5" type="ORF">BCR36DRAFT_415665</name>
</gene>
<dbReference type="PANTHER" id="PTHR19375">
    <property type="entry name" value="HEAT SHOCK PROTEIN 70KDA"/>
    <property type="match status" value="1"/>
</dbReference>